<evidence type="ECO:0000313" key="3">
    <source>
        <dbReference type="Proteomes" id="UP001500751"/>
    </source>
</evidence>
<dbReference type="RefSeq" id="WP_344667174.1">
    <property type="nucleotide sequence ID" value="NZ_BAAAQN010000022.1"/>
</dbReference>
<keyword evidence="3" id="KW-1185">Reference proteome</keyword>
<dbReference type="Proteomes" id="UP001500751">
    <property type="component" value="Unassembled WGS sequence"/>
</dbReference>
<protein>
    <recommendedName>
        <fullName evidence="1">ATP-grasp domain-containing protein</fullName>
    </recommendedName>
</protein>
<evidence type="ECO:0000259" key="1">
    <source>
        <dbReference type="Pfam" id="PF18299"/>
    </source>
</evidence>
<sequence>MVIELPRTLVFSPRANDTSQVLAVAAYRRGLLTEHLTGWRVPEGFTIGGPAHLYAGPLFADAVATDLHVGLLEPPDDWLTRLPHDAVHRTITMTTMSEAWQLRTPAFLKPPNDKSFPARLYRDGTQLPGPDAVDPDTPVLASDPVTFTLEFRLYVHDGEITTGAQYALDGDLDIEPLAGHPDESRILGFATEVLRTAADTLPSAVVVDIGLIATPAGATTPAVIEANAAWASGHYAADPDRVLDAVLRAAGPTTEVSTRDQPFLRSPVWRIDDAP</sequence>
<organism evidence="2 3">
    <name type="scientific">Catenulispora yoronensis</name>
    <dbReference type="NCBI Taxonomy" id="450799"/>
    <lineage>
        <taxon>Bacteria</taxon>
        <taxon>Bacillati</taxon>
        <taxon>Actinomycetota</taxon>
        <taxon>Actinomycetes</taxon>
        <taxon>Catenulisporales</taxon>
        <taxon>Catenulisporaceae</taxon>
        <taxon>Catenulispora</taxon>
    </lineage>
</organism>
<accession>A0ABP5G0D5</accession>
<comment type="caution">
    <text evidence="2">The sequence shown here is derived from an EMBL/GenBank/DDBJ whole genome shotgun (WGS) entry which is preliminary data.</text>
</comment>
<dbReference type="Pfam" id="PF18299">
    <property type="entry name" value="R2K_2"/>
    <property type="match status" value="1"/>
</dbReference>
<dbReference type="InterPro" id="IPR041261">
    <property type="entry name" value="R2K_2"/>
</dbReference>
<reference evidence="3" key="1">
    <citation type="journal article" date="2019" name="Int. J. Syst. Evol. Microbiol.">
        <title>The Global Catalogue of Microorganisms (GCM) 10K type strain sequencing project: providing services to taxonomists for standard genome sequencing and annotation.</title>
        <authorList>
            <consortium name="The Broad Institute Genomics Platform"/>
            <consortium name="The Broad Institute Genome Sequencing Center for Infectious Disease"/>
            <person name="Wu L."/>
            <person name="Ma J."/>
        </authorList>
    </citation>
    <scope>NUCLEOTIDE SEQUENCE [LARGE SCALE GENOMIC DNA]</scope>
    <source>
        <strain evidence="3">JCM 16014</strain>
    </source>
</reference>
<dbReference type="EMBL" id="BAAAQN010000022">
    <property type="protein sequence ID" value="GAA2035484.1"/>
    <property type="molecule type" value="Genomic_DNA"/>
</dbReference>
<name>A0ABP5G0D5_9ACTN</name>
<gene>
    <name evidence="2" type="ORF">GCM10009839_40260</name>
</gene>
<feature type="domain" description="ATP-grasp" evidence="1">
    <location>
        <begin position="88"/>
        <end position="244"/>
    </location>
</feature>
<evidence type="ECO:0000313" key="2">
    <source>
        <dbReference type="EMBL" id="GAA2035484.1"/>
    </source>
</evidence>
<proteinExistence type="predicted"/>